<evidence type="ECO:0000256" key="1">
    <source>
        <dbReference type="SAM" id="MobiDB-lite"/>
    </source>
</evidence>
<evidence type="ECO:0000313" key="2">
    <source>
        <dbReference type="EMBL" id="KAJ1160789.1"/>
    </source>
</evidence>
<reference evidence="2" key="1">
    <citation type="journal article" date="2022" name="bioRxiv">
        <title>Sequencing and chromosome-scale assembly of the giantPleurodeles waltlgenome.</title>
        <authorList>
            <person name="Brown T."/>
            <person name="Elewa A."/>
            <person name="Iarovenko S."/>
            <person name="Subramanian E."/>
            <person name="Araus A.J."/>
            <person name="Petzold A."/>
            <person name="Susuki M."/>
            <person name="Suzuki K.-i.T."/>
            <person name="Hayashi T."/>
            <person name="Toyoda A."/>
            <person name="Oliveira C."/>
            <person name="Osipova E."/>
            <person name="Leigh N.D."/>
            <person name="Simon A."/>
            <person name="Yun M.H."/>
        </authorList>
    </citation>
    <scope>NUCLEOTIDE SEQUENCE</scope>
    <source>
        <strain evidence="2">20211129_DDA</strain>
        <tissue evidence="2">Liver</tissue>
    </source>
</reference>
<dbReference type="EMBL" id="JANPWB010000008">
    <property type="protein sequence ID" value="KAJ1160789.1"/>
    <property type="molecule type" value="Genomic_DNA"/>
</dbReference>
<sequence>MMVQCPTVNRVVQLKPLHSAASFMGRVSPLYRFSTRAGLQSRSQSTCGSRARWPRRPNIGEDESGGGAAGSQGRHPRQSLASSLQLYRYSTPSHRLAAAASHTAVHLPAVSSGLPRLCLAGHVETTPEVGTRSTDSLLLPQSCDRLLAVFPLQIYVGF</sequence>
<protein>
    <submittedName>
        <fullName evidence="2">Uncharacterized protein</fullName>
    </submittedName>
</protein>
<keyword evidence="3" id="KW-1185">Reference proteome</keyword>
<evidence type="ECO:0000313" key="3">
    <source>
        <dbReference type="Proteomes" id="UP001066276"/>
    </source>
</evidence>
<dbReference type="Proteomes" id="UP001066276">
    <property type="component" value="Chromosome 4_2"/>
</dbReference>
<gene>
    <name evidence="2" type="ORF">NDU88_001282</name>
</gene>
<feature type="region of interest" description="Disordered" evidence="1">
    <location>
        <begin position="42"/>
        <end position="76"/>
    </location>
</feature>
<organism evidence="2 3">
    <name type="scientific">Pleurodeles waltl</name>
    <name type="common">Iberian ribbed newt</name>
    <dbReference type="NCBI Taxonomy" id="8319"/>
    <lineage>
        <taxon>Eukaryota</taxon>
        <taxon>Metazoa</taxon>
        <taxon>Chordata</taxon>
        <taxon>Craniata</taxon>
        <taxon>Vertebrata</taxon>
        <taxon>Euteleostomi</taxon>
        <taxon>Amphibia</taxon>
        <taxon>Batrachia</taxon>
        <taxon>Caudata</taxon>
        <taxon>Salamandroidea</taxon>
        <taxon>Salamandridae</taxon>
        <taxon>Pleurodelinae</taxon>
        <taxon>Pleurodeles</taxon>
    </lineage>
</organism>
<proteinExistence type="predicted"/>
<dbReference type="AlphaFoldDB" id="A0AAV7SB70"/>
<name>A0AAV7SB70_PLEWA</name>
<accession>A0AAV7SB70</accession>
<comment type="caution">
    <text evidence="2">The sequence shown here is derived from an EMBL/GenBank/DDBJ whole genome shotgun (WGS) entry which is preliminary data.</text>
</comment>